<sequence>MKTVIYLDVLLLTNFVLGALFLLAAGLVSGQRCSGGRALCGAAVAAASSLALLAPTAPWSVGLLYKGGTGALAVAAAYGWPGWRAFVRLLAWFWLLNLMLTGAVLLPGARMEVNNLSVYLPLSPEVLLVSAGCVYGGLTLALHLLGDGKKACFPAELEIAGVVLHVRAFHDTGFGVREPLSGCGVVLVRFAAVEARLPPALRTYLKETFSGSGILPPPELGVRLVPCDTVAGHCLLPAVPAQALRWTARGRQQTRHGLYAAFCDMPPPPPGWTLLVGSDVMEGS</sequence>
<keyword evidence="1" id="KW-0812">Transmembrane</keyword>
<reference evidence="2 3" key="1">
    <citation type="submission" date="2018-02" db="EMBL/GenBank/DDBJ databases">
        <title>Complete genome sequencing of Faecalibacterium prausnitzii strains isolated from the human gut.</title>
        <authorList>
            <person name="Fitzgerald B.C."/>
            <person name="Shkoporov A.N."/>
            <person name="Ross P.R."/>
            <person name="Hill C."/>
        </authorList>
    </citation>
    <scope>NUCLEOTIDE SEQUENCE [LARGE SCALE GENOMIC DNA]</scope>
    <source>
        <strain evidence="2 3">APC942/8-14-2</strain>
    </source>
</reference>
<keyword evidence="1" id="KW-0472">Membrane</keyword>
<dbReference type="GO" id="GO:0004190">
    <property type="term" value="F:aspartic-type endopeptidase activity"/>
    <property type="evidence" value="ECO:0007669"/>
    <property type="project" value="InterPro"/>
</dbReference>
<organism evidence="2 3">
    <name type="scientific">Faecalibacterium prausnitzii</name>
    <dbReference type="NCBI Taxonomy" id="853"/>
    <lineage>
        <taxon>Bacteria</taxon>
        <taxon>Bacillati</taxon>
        <taxon>Bacillota</taxon>
        <taxon>Clostridia</taxon>
        <taxon>Eubacteriales</taxon>
        <taxon>Oscillospiraceae</taxon>
        <taxon>Faecalibacterium</taxon>
    </lineage>
</organism>
<name>A0A329TRF8_9FIRM</name>
<dbReference type="GO" id="GO:0006508">
    <property type="term" value="P:proteolysis"/>
    <property type="evidence" value="ECO:0007669"/>
    <property type="project" value="InterPro"/>
</dbReference>
<keyword evidence="1" id="KW-1133">Transmembrane helix</keyword>
<dbReference type="EMBL" id="PRKZ01000002">
    <property type="protein sequence ID" value="RAW51410.1"/>
    <property type="molecule type" value="Genomic_DNA"/>
</dbReference>
<gene>
    <name evidence="2" type="ORF">C4N25_05080</name>
</gene>
<dbReference type="InterPro" id="IPR005081">
    <property type="entry name" value="SpoIIGA"/>
</dbReference>
<dbReference type="GO" id="GO:0030436">
    <property type="term" value="P:asexual sporulation"/>
    <property type="evidence" value="ECO:0007669"/>
    <property type="project" value="InterPro"/>
</dbReference>
<dbReference type="Pfam" id="PF03419">
    <property type="entry name" value="Peptidase_U4"/>
    <property type="match status" value="1"/>
</dbReference>
<feature type="transmembrane region" description="Helical" evidence="1">
    <location>
        <begin position="63"/>
        <end position="80"/>
    </location>
</feature>
<comment type="caution">
    <text evidence="2">The sequence shown here is derived from an EMBL/GenBank/DDBJ whole genome shotgun (WGS) entry which is preliminary data.</text>
</comment>
<dbReference type="AlphaFoldDB" id="A0A329TRF8"/>
<accession>A0A329TRF8</accession>
<feature type="transmembrane region" description="Helical" evidence="1">
    <location>
        <begin position="126"/>
        <end position="145"/>
    </location>
</feature>
<evidence type="ECO:0000313" key="3">
    <source>
        <dbReference type="Proteomes" id="UP000251634"/>
    </source>
</evidence>
<feature type="transmembrane region" description="Helical" evidence="1">
    <location>
        <begin position="87"/>
        <end position="106"/>
    </location>
</feature>
<feature type="transmembrane region" description="Helical" evidence="1">
    <location>
        <begin position="6"/>
        <end position="27"/>
    </location>
</feature>
<evidence type="ECO:0000256" key="1">
    <source>
        <dbReference type="SAM" id="Phobius"/>
    </source>
</evidence>
<dbReference type="Proteomes" id="UP000251634">
    <property type="component" value="Unassembled WGS sequence"/>
</dbReference>
<protein>
    <submittedName>
        <fullName evidence="2">Sporulation protein</fullName>
    </submittedName>
</protein>
<proteinExistence type="predicted"/>
<feature type="transmembrane region" description="Helical" evidence="1">
    <location>
        <begin position="39"/>
        <end position="57"/>
    </location>
</feature>
<evidence type="ECO:0000313" key="2">
    <source>
        <dbReference type="EMBL" id="RAW51410.1"/>
    </source>
</evidence>